<organism evidence="3 4">
    <name type="scientific">Candidatus Woykebacteria bacterium RIFCSPHIGHO2_12_FULL_45_10</name>
    <dbReference type="NCBI Taxonomy" id="1802603"/>
    <lineage>
        <taxon>Bacteria</taxon>
        <taxon>Candidatus Woykeibacteriota</taxon>
    </lineage>
</organism>
<evidence type="ECO:0000259" key="2">
    <source>
        <dbReference type="Pfam" id="PF22640"/>
    </source>
</evidence>
<dbReference type="SUPFAM" id="SSF159283">
    <property type="entry name" value="Guanosine diphospho-D-mannose pyrophosphorylase/mannose-6-phosphate isomerase linker domain"/>
    <property type="match status" value="1"/>
</dbReference>
<evidence type="ECO:0008006" key="5">
    <source>
        <dbReference type="Google" id="ProtNLM"/>
    </source>
</evidence>
<dbReference type="PANTHER" id="PTHR46390:SF1">
    <property type="entry name" value="MANNOSE-1-PHOSPHATE GUANYLYLTRANSFERASE"/>
    <property type="match status" value="1"/>
</dbReference>
<evidence type="ECO:0000259" key="1">
    <source>
        <dbReference type="Pfam" id="PF00483"/>
    </source>
</evidence>
<proteinExistence type="predicted"/>
<dbReference type="InterPro" id="IPR029044">
    <property type="entry name" value="Nucleotide-diphossugar_trans"/>
</dbReference>
<dbReference type="InterPro" id="IPR051161">
    <property type="entry name" value="Mannose-6P_isomerase_type2"/>
</dbReference>
<dbReference type="Proteomes" id="UP000178068">
    <property type="component" value="Unassembled WGS sequence"/>
</dbReference>
<dbReference type="GO" id="GO:0009298">
    <property type="term" value="P:GDP-mannose biosynthetic process"/>
    <property type="evidence" value="ECO:0007669"/>
    <property type="project" value="TreeGrafter"/>
</dbReference>
<dbReference type="Pfam" id="PF22640">
    <property type="entry name" value="ManC_GMP_beta-helix"/>
    <property type="match status" value="1"/>
</dbReference>
<gene>
    <name evidence="3" type="ORF">A3F35_02680</name>
</gene>
<dbReference type="InterPro" id="IPR049577">
    <property type="entry name" value="GMPP_N"/>
</dbReference>
<comment type="caution">
    <text evidence="3">The sequence shown here is derived from an EMBL/GenBank/DDBJ whole genome shotgun (WGS) entry which is preliminary data.</text>
</comment>
<dbReference type="STRING" id="1802603.A3F35_02680"/>
<name>A0A1G1WMR7_9BACT</name>
<dbReference type="PANTHER" id="PTHR46390">
    <property type="entry name" value="MANNOSE-1-PHOSPHATE GUANYLYLTRANSFERASE"/>
    <property type="match status" value="1"/>
</dbReference>
<dbReference type="SUPFAM" id="SSF53448">
    <property type="entry name" value="Nucleotide-diphospho-sugar transferases"/>
    <property type="match status" value="1"/>
</dbReference>
<dbReference type="InterPro" id="IPR054566">
    <property type="entry name" value="ManC/GMP-like_b-helix"/>
</dbReference>
<protein>
    <recommendedName>
        <fullName evidence="5">Nucleotidyl transferase domain-containing protein</fullName>
    </recommendedName>
</protein>
<feature type="domain" description="Nucleotidyl transferase" evidence="1">
    <location>
        <begin position="10"/>
        <end position="290"/>
    </location>
</feature>
<feature type="domain" description="MannoseP isomerase/GMP-like beta-helix" evidence="2">
    <location>
        <begin position="304"/>
        <end position="357"/>
    </location>
</feature>
<evidence type="ECO:0000313" key="3">
    <source>
        <dbReference type="EMBL" id="OGY29025.1"/>
    </source>
</evidence>
<dbReference type="InterPro" id="IPR005835">
    <property type="entry name" value="NTP_transferase_dom"/>
</dbReference>
<dbReference type="Pfam" id="PF00483">
    <property type="entry name" value="NTP_transferase"/>
    <property type="match status" value="1"/>
</dbReference>
<dbReference type="AlphaFoldDB" id="A0A1G1WMR7"/>
<sequence>MVDEKDRYIVILAGGGGTRLWPKSRQAMPKQFLPLIDHETLLQKTFERVADSVESANILVVTSGNFEGLVTKQLPKLPKKNILVEPVPAGTAAAAGLAAIHIQNRNKNAIVSTIASDHYIEEKEKFLLALGTAVEAASSGDYLVTLGLMPTSPHTGLGYIHAGEMTAKIGAESAQKVVGFTEKPDRETAEKYIASGEYFWNANINSYKASVILDSFLSFMPKLSDGLGRVKEVIGTKKENEVTEKVWRGLKPESIDTGVLEKAKNVLVVKANFTWLDIGDWSVLYDLLSKSKEENIVLGDGTDKVLHLGTKGTLIYPSHRLVALLGLEDLVVIDTPDALLICDKKKAQDVKKIVEELKIRSHNDYL</sequence>
<accession>A0A1G1WMR7</accession>
<reference evidence="3 4" key="1">
    <citation type="journal article" date="2016" name="Nat. Commun.">
        <title>Thousands of microbial genomes shed light on interconnected biogeochemical processes in an aquifer system.</title>
        <authorList>
            <person name="Anantharaman K."/>
            <person name="Brown C.T."/>
            <person name="Hug L.A."/>
            <person name="Sharon I."/>
            <person name="Castelle C.J."/>
            <person name="Probst A.J."/>
            <person name="Thomas B.C."/>
            <person name="Singh A."/>
            <person name="Wilkins M.J."/>
            <person name="Karaoz U."/>
            <person name="Brodie E.L."/>
            <person name="Williams K.H."/>
            <person name="Hubbard S.S."/>
            <person name="Banfield J.F."/>
        </authorList>
    </citation>
    <scope>NUCLEOTIDE SEQUENCE [LARGE SCALE GENOMIC DNA]</scope>
</reference>
<dbReference type="EMBL" id="MHCZ01000043">
    <property type="protein sequence ID" value="OGY29025.1"/>
    <property type="molecule type" value="Genomic_DNA"/>
</dbReference>
<dbReference type="Gene3D" id="3.90.550.10">
    <property type="entry name" value="Spore Coat Polysaccharide Biosynthesis Protein SpsA, Chain A"/>
    <property type="match status" value="1"/>
</dbReference>
<evidence type="ECO:0000313" key="4">
    <source>
        <dbReference type="Proteomes" id="UP000178068"/>
    </source>
</evidence>
<dbReference type="CDD" id="cd02509">
    <property type="entry name" value="GDP-M1P_Guanylyltransferase"/>
    <property type="match status" value="1"/>
</dbReference>
<dbReference type="GO" id="GO:0004475">
    <property type="term" value="F:mannose-1-phosphate guanylyltransferase (GTP) activity"/>
    <property type="evidence" value="ECO:0007669"/>
    <property type="project" value="InterPro"/>
</dbReference>